<protein>
    <submittedName>
        <fullName evidence="1">Uncharacterized protein</fullName>
    </submittedName>
</protein>
<evidence type="ECO:0000313" key="2">
    <source>
        <dbReference type="Proteomes" id="UP001521116"/>
    </source>
</evidence>
<name>A0ABR3T963_9PEZI</name>
<accession>A0ABR3T963</accession>
<proteinExistence type="predicted"/>
<sequence length="302" mass="33687">MSTPTSILTIGLDFEWTAANRGEKFDINAIRAAVAKGLETLNNVDGLYAETFFLNPDKKSVFDEVTSKLRDGHDGNPWSGVIIGWGVRGVEDTTPVFETLVNLIKDTTPGSKLIFTGPAPDHFGAIQRNFPHLKRGSLIINENVTQILKSLHLSTQFPTFNATLHQQKQTSQVDIDPSQETYPRQNLAVAPVQPNAAHIYGIRNMTMATLGLALLEVENKRRIASYRTSWEPHDMVTSRKLVDFRPSKPDAPYQAIFRNCMDCNFTLEADLSKKGLHSAVYSGFVCSLEQLIRILEDHTSED</sequence>
<dbReference type="Proteomes" id="UP001521116">
    <property type="component" value="Unassembled WGS sequence"/>
</dbReference>
<evidence type="ECO:0000313" key="1">
    <source>
        <dbReference type="EMBL" id="KAL1636100.1"/>
    </source>
</evidence>
<dbReference type="EMBL" id="JAJVDC020000008">
    <property type="protein sequence ID" value="KAL1636100.1"/>
    <property type="molecule type" value="Genomic_DNA"/>
</dbReference>
<gene>
    <name evidence="1" type="ORF">SLS56_001452</name>
</gene>
<comment type="caution">
    <text evidence="1">The sequence shown here is derived from an EMBL/GenBank/DDBJ whole genome shotgun (WGS) entry which is preliminary data.</text>
</comment>
<organism evidence="1 2">
    <name type="scientific">Neofusicoccum ribis</name>
    <dbReference type="NCBI Taxonomy" id="45134"/>
    <lineage>
        <taxon>Eukaryota</taxon>
        <taxon>Fungi</taxon>
        <taxon>Dikarya</taxon>
        <taxon>Ascomycota</taxon>
        <taxon>Pezizomycotina</taxon>
        <taxon>Dothideomycetes</taxon>
        <taxon>Dothideomycetes incertae sedis</taxon>
        <taxon>Botryosphaeriales</taxon>
        <taxon>Botryosphaeriaceae</taxon>
        <taxon>Neofusicoccum</taxon>
    </lineage>
</organism>
<keyword evidence="2" id="KW-1185">Reference proteome</keyword>
<reference evidence="1 2" key="1">
    <citation type="submission" date="2024-02" db="EMBL/GenBank/DDBJ databases">
        <title>De novo assembly and annotation of 12 fungi associated with fruit tree decline syndrome in Ontario, Canada.</title>
        <authorList>
            <person name="Sulman M."/>
            <person name="Ellouze W."/>
            <person name="Ilyukhin E."/>
        </authorList>
    </citation>
    <scope>NUCLEOTIDE SEQUENCE [LARGE SCALE GENOMIC DNA]</scope>
    <source>
        <strain evidence="1 2">M1-105</strain>
    </source>
</reference>